<sequence length="160" mass="17256">MMSSSVDNGSASSTDSETEDTSRTHQRATSSLEESLGFSMFTSAFSVSGKRRGMFGSASNSRDMKSRRRDESSRNPGGGGGGGGGFSSGRMWESGEGPSLRPKDELMDMKVVEDLRAQFGDPFDDSFIENAQEFGKSILSIMVIISVTVRVRMCVIDIIP</sequence>
<keyword evidence="3" id="KW-1185">Reference proteome</keyword>
<feature type="compositionally biased region" description="Polar residues" evidence="1">
    <location>
        <begin position="1"/>
        <end position="11"/>
    </location>
</feature>
<accession>A0A165FPP3</accession>
<reference evidence="2 3" key="1">
    <citation type="journal article" date="2016" name="Mol. Biol. Evol.">
        <title>Comparative Genomics of Early-Diverging Mushroom-Forming Fungi Provides Insights into the Origins of Lignocellulose Decay Capabilities.</title>
        <authorList>
            <person name="Nagy L.G."/>
            <person name="Riley R."/>
            <person name="Tritt A."/>
            <person name="Adam C."/>
            <person name="Daum C."/>
            <person name="Floudas D."/>
            <person name="Sun H."/>
            <person name="Yadav J.S."/>
            <person name="Pangilinan J."/>
            <person name="Larsson K.H."/>
            <person name="Matsuura K."/>
            <person name="Barry K."/>
            <person name="Labutti K."/>
            <person name="Kuo R."/>
            <person name="Ohm R.A."/>
            <person name="Bhattacharya S.S."/>
            <person name="Shirouzu T."/>
            <person name="Yoshinaga Y."/>
            <person name="Martin F.M."/>
            <person name="Grigoriev I.V."/>
            <person name="Hibbett D.S."/>
        </authorList>
    </citation>
    <scope>NUCLEOTIDE SEQUENCE [LARGE SCALE GENOMIC DNA]</scope>
    <source>
        <strain evidence="2 3">93-53</strain>
    </source>
</reference>
<dbReference type="OrthoDB" id="2726318at2759"/>
<organism evidence="2 3">
    <name type="scientific">Laetiporus sulphureus 93-53</name>
    <dbReference type="NCBI Taxonomy" id="1314785"/>
    <lineage>
        <taxon>Eukaryota</taxon>
        <taxon>Fungi</taxon>
        <taxon>Dikarya</taxon>
        <taxon>Basidiomycota</taxon>
        <taxon>Agaricomycotina</taxon>
        <taxon>Agaricomycetes</taxon>
        <taxon>Polyporales</taxon>
        <taxon>Laetiporus</taxon>
    </lineage>
</organism>
<dbReference type="AlphaFoldDB" id="A0A165FPP3"/>
<evidence type="ECO:0000256" key="1">
    <source>
        <dbReference type="SAM" id="MobiDB-lite"/>
    </source>
</evidence>
<dbReference type="GeneID" id="63819915"/>
<name>A0A165FPP3_9APHY</name>
<gene>
    <name evidence="2" type="ORF">LAESUDRAFT_546903</name>
</gene>
<feature type="region of interest" description="Disordered" evidence="1">
    <location>
        <begin position="51"/>
        <end position="103"/>
    </location>
</feature>
<evidence type="ECO:0000313" key="3">
    <source>
        <dbReference type="Proteomes" id="UP000076871"/>
    </source>
</evidence>
<dbReference type="InParanoid" id="A0A165FPP3"/>
<dbReference type="EMBL" id="KV427612">
    <property type="protein sequence ID" value="KZT09287.1"/>
    <property type="molecule type" value="Genomic_DNA"/>
</dbReference>
<feature type="compositionally biased region" description="Basic and acidic residues" evidence="1">
    <location>
        <begin position="62"/>
        <end position="73"/>
    </location>
</feature>
<feature type="region of interest" description="Disordered" evidence="1">
    <location>
        <begin position="1"/>
        <end position="33"/>
    </location>
</feature>
<protein>
    <submittedName>
        <fullName evidence="2">Uncharacterized protein</fullName>
    </submittedName>
</protein>
<proteinExistence type="predicted"/>
<evidence type="ECO:0000313" key="2">
    <source>
        <dbReference type="EMBL" id="KZT09287.1"/>
    </source>
</evidence>
<feature type="compositionally biased region" description="Gly residues" evidence="1">
    <location>
        <begin position="76"/>
        <end position="87"/>
    </location>
</feature>
<dbReference type="RefSeq" id="XP_040767027.1">
    <property type="nucleotide sequence ID" value="XM_040902884.1"/>
</dbReference>
<dbReference type="Proteomes" id="UP000076871">
    <property type="component" value="Unassembled WGS sequence"/>
</dbReference>